<dbReference type="GO" id="GO:0003942">
    <property type="term" value="F:N-acetyl-gamma-glutamyl-phosphate reductase activity"/>
    <property type="evidence" value="ECO:0007669"/>
    <property type="project" value="UniProtKB-EC"/>
</dbReference>
<dbReference type="SUPFAM" id="SSF51735">
    <property type="entry name" value="NAD(P)-binding Rossmann-fold domains"/>
    <property type="match status" value="1"/>
</dbReference>
<gene>
    <name evidence="7" type="ORF">MNB_SV-6-1410</name>
</gene>
<protein>
    <submittedName>
        <fullName evidence="7">N-acetyl-gamma-glutamyl-phosphate reductase</fullName>
        <ecNumber evidence="7">1.2.1.38</ecNumber>
    </submittedName>
</protein>
<dbReference type="HAMAP" id="MF_00150">
    <property type="entry name" value="ArgC_type1"/>
    <property type="match status" value="1"/>
</dbReference>
<keyword evidence="2" id="KW-0028">Amino-acid biosynthesis</keyword>
<dbReference type="Gene3D" id="3.40.50.720">
    <property type="entry name" value="NAD(P)-binding Rossmann-like Domain"/>
    <property type="match status" value="1"/>
</dbReference>
<name>A0A1W1B9I4_9ZZZZ</name>
<dbReference type="Pfam" id="PF22698">
    <property type="entry name" value="Semialdhyde_dhC_1"/>
    <property type="match status" value="1"/>
</dbReference>
<dbReference type="InterPro" id="IPR023013">
    <property type="entry name" value="AGPR_AS"/>
</dbReference>
<accession>A0A1W1B9I4</accession>
<dbReference type="AlphaFoldDB" id="A0A1W1B9I4"/>
<evidence type="ECO:0000313" key="7">
    <source>
        <dbReference type="EMBL" id="SFV50241.1"/>
    </source>
</evidence>
<dbReference type="InterPro" id="IPR000534">
    <property type="entry name" value="Semialdehyde_DH_NAD-bd"/>
</dbReference>
<dbReference type="EC" id="1.2.1.38" evidence="7"/>
<dbReference type="EMBL" id="FPHC01000008">
    <property type="protein sequence ID" value="SFV50241.1"/>
    <property type="molecule type" value="Genomic_DNA"/>
</dbReference>
<evidence type="ECO:0000256" key="1">
    <source>
        <dbReference type="ARBA" id="ARBA00022571"/>
    </source>
</evidence>
<evidence type="ECO:0000256" key="2">
    <source>
        <dbReference type="ARBA" id="ARBA00022605"/>
    </source>
</evidence>
<dbReference type="InterPro" id="IPR036291">
    <property type="entry name" value="NAD(P)-bd_dom_sf"/>
</dbReference>
<dbReference type="GO" id="GO:0051287">
    <property type="term" value="F:NAD binding"/>
    <property type="evidence" value="ECO:0007669"/>
    <property type="project" value="InterPro"/>
</dbReference>
<dbReference type="InterPro" id="IPR050085">
    <property type="entry name" value="AGPR"/>
</dbReference>
<dbReference type="CDD" id="cd23934">
    <property type="entry name" value="AGPR_1_C"/>
    <property type="match status" value="1"/>
</dbReference>
<dbReference type="InterPro" id="IPR000706">
    <property type="entry name" value="AGPR_type-1"/>
</dbReference>
<dbReference type="InterPro" id="IPR058924">
    <property type="entry name" value="AGPR_dimerisation_dom"/>
</dbReference>
<dbReference type="PANTHER" id="PTHR32338">
    <property type="entry name" value="N-ACETYL-GAMMA-GLUTAMYL-PHOSPHATE REDUCTASE, CHLOROPLASTIC-RELATED-RELATED"/>
    <property type="match status" value="1"/>
</dbReference>
<dbReference type="CDD" id="cd17895">
    <property type="entry name" value="AGPR_1_N"/>
    <property type="match status" value="1"/>
</dbReference>
<feature type="domain" description="Semialdehyde dehydrogenase NAD-binding" evidence="6">
    <location>
        <begin position="3"/>
        <end position="139"/>
    </location>
</feature>
<evidence type="ECO:0000256" key="4">
    <source>
        <dbReference type="ARBA" id="ARBA00023002"/>
    </source>
</evidence>
<proteinExistence type="inferred from homology"/>
<evidence type="ECO:0000256" key="5">
    <source>
        <dbReference type="ARBA" id="ARBA00029440"/>
    </source>
</evidence>
<sequence length="335" mass="36702">MIRVGIVGASGYTGLELIKMLLNHSGFELKYLATTTGDAVVESLHPSLVDVTTHPIERATVEGVVDSCDLVFLALPHKASMGFARELIELGVKIVDLSADYRLELDTYEKHYCPHEDKEHLKSATYGLIEYYRDEIRGSSLVAGPGCYPTATLLGILPFIPYIDAKAPLFVDAKSGVSGAGKKLSDSTHFVNVNDNIFAYNALKHRHQPEIAEKIKKIHSVEMSVNFVPHLIPATRGELVSVYATLKDDIDPLEILKSHYADDRFIRIRENPVDIKSTAGTHFCDIYAAKNGNGLFVNAAIDNLLRGASSQALVAANLMCGYDETLGIPTIPYMP</sequence>
<evidence type="ECO:0000256" key="3">
    <source>
        <dbReference type="ARBA" id="ARBA00022857"/>
    </source>
</evidence>
<dbReference type="NCBIfam" id="TIGR01850">
    <property type="entry name" value="argC"/>
    <property type="match status" value="1"/>
</dbReference>
<dbReference type="PROSITE" id="PS01224">
    <property type="entry name" value="ARGC"/>
    <property type="match status" value="1"/>
</dbReference>
<dbReference type="Gene3D" id="3.30.360.10">
    <property type="entry name" value="Dihydrodipicolinate Reductase, domain 2"/>
    <property type="match status" value="1"/>
</dbReference>
<dbReference type="GO" id="GO:0070401">
    <property type="term" value="F:NADP+ binding"/>
    <property type="evidence" value="ECO:0007669"/>
    <property type="project" value="InterPro"/>
</dbReference>
<keyword evidence="3" id="KW-0521">NADP</keyword>
<dbReference type="PANTHER" id="PTHR32338:SF10">
    <property type="entry name" value="N-ACETYL-GAMMA-GLUTAMYL-PHOSPHATE REDUCTASE, CHLOROPLASTIC-RELATED"/>
    <property type="match status" value="1"/>
</dbReference>
<comment type="pathway">
    <text evidence="5">Amino-acid biosynthesis.</text>
</comment>
<dbReference type="GO" id="GO:0006526">
    <property type="term" value="P:L-arginine biosynthetic process"/>
    <property type="evidence" value="ECO:0007669"/>
    <property type="project" value="UniProtKB-KW"/>
</dbReference>
<keyword evidence="1" id="KW-0055">Arginine biosynthesis</keyword>
<organism evidence="7">
    <name type="scientific">hydrothermal vent metagenome</name>
    <dbReference type="NCBI Taxonomy" id="652676"/>
    <lineage>
        <taxon>unclassified sequences</taxon>
        <taxon>metagenomes</taxon>
        <taxon>ecological metagenomes</taxon>
    </lineage>
</organism>
<dbReference type="Pfam" id="PF01118">
    <property type="entry name" value="Semialdhyde_dh"/>
    <property type="match status" value="1"/>
</dbReference>
<keyword evidence="4 7" id="KW-0560">Oxidoreductase</keyword>
<dbReference type="SMART" id="SM00859">
    <property type="entry name" value="Semialdhyde_dh"/>
    <property type="match status" value="1"/>
</dbReference>
<dbReference type="SUPFAM" id="SSF55347">
    <property type="entry name" value="Glyceraldehyde-3-phosphate dehydrogenase-like, C-terminal domain"/>
    <property type="match status" value="1"/>
</dbReference>
<reference evidence="7" key="1">
    <citation type="submission" date="2016-10" db="EMBL/GenBank/DDBJ databases">
        <authorList>
            <person name="de Groot N.N."/>
        </authorList>
    </citation>
    <scope>NUCLEOTIDE SEQUENCE</scope>
</reference>
<evidence type="ECO:0000259" key="6">
    <source>
        <dbReference type="SMART" id="SM00859"/>
    </source>
</evidence>